<keyword evidence="1" id="KW-0175">Coiled coil</keyword>
<protein>
    <recommendedName>
        <fullName evidence="4">Serine-threonine/tyrosine-protein kinase catalytic domain-containing protein</fullName>
    </recommendedName>
</protein>
<reference evidence="2 3" key="1">
    <citation type="submission" date="2018-06" db="EMBL/GenBank/DDBJ databases">
        <title>Comparative genomics reveals the genomic features of Rhizophagus irregularis, R. cerebriforme, R. diaphanum and Gigaspora rosea, and their symbiotic lifestyle signature.</title>
        <authorList>
            <person name="Morin E."/>
            <person name="San Clemente H."/>
            <person name="Chen E.C.H."/>
            <person name="De La Providencia I."/>
            <person name="Hainaut M."/>
            <person name="Kuo A."/>
            <person name="Kohler A."/>
            <person name="Murat C."/>
            <person name="Tang N."/>
            <person name="Roy S."/>
            <person name="Loubradou J."/>
            <person name="Henrissat B."/>
            <person name="Grigoriev I.V."/>
            <person name="Corradi N."/>
            <person name="Roux C."/>
            <person name="Martin F.M."/>
        </authorList>
    </citation>
    <scope>NUCLEOTIDE SEQUENCE [LARGE SCALE GENOMIC DNA]</scope>
    <source>
        <strain evidence="2 3">DAOM 194757</strain>
    </source>
</reference>
<dbReference type="InterPro" id="IPR011009">
    <property type="entry name" value="Kinase-like_dom_sf"/>
</dbReference>
<sequence length="117" mass="13522">MNSNLAKYSVVSFSVPEVLLEKQPAKESDIYSLGTPDIYIKLVKQCMDNNPIKQSSAKEVYEKLQEWEIVLSKEQEELNEEQIKIKKDFLEADKIIPTLSTISRKHHIFVNLLTNLI</sequence>
<evidence type="ECO:0008006" key="4">
    <source>
        <dbReference type="Google" id="ProtNLM"/>
    </source>
</evidence>
<evidence type="ECO:0000313" key="3">
    <source>
        <dbReference type="Proteomes" id="UP000266673"/>
    </source>
</evidence>
<dbReference type="OrthoDB" id="2429662at2759"/>
<dbReference type="SUPFAM" id="SSF56112">
    <property type="entry name" value="Protein kinase-like (PK-like)"/>
    <property type="match status" value="1"/>
</dbReference>
<keyword evidence="3" id="KW-1185">Reference proteome</keyword>
<evidence type="ECO:0000313" key="2">
    <source>
        <dbReference type="EMBL" id="RIB28262.1"/>
    </source>
</evidence>
<dbReference type="Proteomes" id="UP000266673">
    <property type="component" value="Unassembled WGS sequence"/>
</dbReference>
<comment type="caution">
    <text evidence="2">The sequence shown here is derived from an EMBL/GenBank/DDBJ whole genome shotgun (WGS) entry which is preliminary data.</text>
</comment>
<dbReference type="AlphaFoldDB" id="A0A397W2J2"/>
<accession>A0A397W2J2</accession>
<name>A0A397W2J2_9GLOM</name>
<feature type="coiled-coil region" evidence="1">
    <location>
        <begin position="57"/>
        <end position="93"/>
    </location>
</feature>
<gene>
    <name evidence="2" type="ORF">C2G38_2158364</name>
</gene>
<dbReference type="EMBL" id="QKWP01000071">
    <property type="protein sequence ID" value="RIB28262.1"/>
    <property type="molecule type" value="Genomic_DNA"/>
</dbReference>
<organism evidence="2 3">
    <name type="scientific">Gigaspora rosea</name>
    <dbReference type="NCBI Taxonomy" id="44941"/>
    <lineage>
        <taxon>Eukaryota</taxon>
        <taxon>Fungi</taxon>
        <taxon>Fungi incertae sedis</taxon>
        <taxon>Mucoromycota</taxon>
        <taxon>Glomeromycotina</taxon>
        <taxon>Glomeromycetes</taxon>
        <taxon>Diversisporales</taxon>
        <taxon>Gigasporaceae</taxon>
        <taxon>Gigaspora</taxon>
    </lineage>
</organism>
<evidence type="ECO:0000256" key="1">
    <source>
        <dbReference type="SAM" id="Coils"/>
    </source>
</evidence>
<proteinExistence type="predicted"/>